<organism evidence="1 2">
    <name type="scientific">Fructobacillus durionis</name>
    <dbReference type="NCBI Taxonomy" id="283737"/>
    <lineage>
        <taxon>Bacteria</taxon>
        <taxon>Bacillati</taxon>
        <taxon>Bacillota</taxon>
        <taxon>Bacilli</taxon>
        <taxon>Lactobacillales</taxon>
        <taxon>Lactobacillaceae</taxon>
        <taxon>Fructobacillus</taxon>
    </lineage>
</organism>
<dbReference type="STRING" id="283737.SAMN05660453_0006"/>
<keyword evidence="2" id="KW-1185">Reference proteome</keyword>
<evidence type="ECO:0000313" key="2">
    <source>
        <dbReference type="Proteomes" id="UP000199376"/>
    </source>
</evidence>
<dbReference type="Pfam" id="PF05135">
    <property type="entry name" value="Phage_connect_1"/>
    <property type="match status" value="1"/>
</dbReference>
<dbReference type="AlphaFoldDB" id="A0A1I1HN48"/>
<accession>A0A1I1HN48</accession>
<reference evidence="2" key="1">
    <citation type="submission" date="2016-10" db="EMBL/GenBank/DDBJ databases">
        <authorList>
            <person name="Varghese N."/>
            <person name="Submissions S."/>
        </authorList>
    </citation>
    <scope>NUCLEOTIDE SEQUENCE [LARGE SCALE GENOMIC DNA]</scope>
    <source>
        <strain evidence="2">DSM 19113</strain>
    </source>
</reference>
<dbReference type="InterPro" id="IPR021146">
    <property type="entry name" value="Phage_gp6-like_head-tail"/>
</dbReference>
<sequence>MSETSVDTASDYEKLLDPKSSVKDKLEIIEKNVKARLSVLLGLKNTNIPDQFDYIVDEVVAARFSRIGNEGMKSSGQDGLTLVFQEDDFSKFKNEIDEYRTGNVTGRQRGRVMFL</sequence>
<evidence type="ECO:0000313" key="1">
    <source>
        <dbReference type="EMBL" id="SFC22873.1"/>
    </source>
</evidence>
<proteinExistence type="predicted"/>
<name>A0A1I1HN48_9LACO</name>
<protein>
    <submittedName>
        <fullName evidence="1">Phage gp6-like head-tail connector protein</fullName>
    </submittedName>
</protein>
<dbReference type="OrthoDB" id="1701341at2"/>
<gene>
    <name evidence="1" type="ORF">SAMN05660453_0006</name>
</gene>
<dbReference type="Proteomes" id="UP000199376">
    <property type="component" value="Unassembled WGS sequence"/>
</dbReference>
<dbReference type="RefSeq" id="WP_091503254.1">
    <property type="nucleotide sequence ID" value="NZ_FOLI01000010.1"/>
</dbReference>
<dbReference type="EMBL" id="FOLI01000010">
    <property type="protein sequence ID" value="SFC22873.1"/>
    <property type="molecule type" value="Genomic_DNA"/>
</dbReference>